<protein>
    <submittedName>
        <fullName evidence="3">Uncharacterized protein</fullName>
    </submittedName>
</protein>
<gene>
    <name evidence="3" type="ORF">AVEN_217927_1</name>
</gene>
<evidence type="ECO:0000313" key="4">
    <source>
        <dbReference type="Proteomes" id="UP000499080"/>
    </source>
</evidence>
<evidence type="ECO:0000313" key="3">
    <source>
        <dbReference type="EMBL" id="GBN12287.1"/>
    </source>
</evidence>
<feature type="signal peptide" evidence="2">
    <location>
        <begin position="1"/>
        <end position="26"/>
    </location>
</feature>
<evidence type="ECO:0000256" key="1">
    <source>
        <dbReference type="SAM" id="MobiDB-lite"/>
    </source>
</evidence>
<dbReference type="EMBL" id="BGPR01118246">
    <property type="protein sequence ID" value="GBN12287.1"/>
    <property type="molecule type" value="Genomic_DNA"/>
</dbReference>
<evidence type="ECO:0000256" key="2">
    <source>
        <dbReference type="SAM" id="SignalP"/>
    </source>
</evidence>
<sequence>MMAPNESGGIFGVHTLWLLEISVVLGSALAPATVRPTRTASPNGESRTAIPSPRSQRTQEKYL</sequence>
<accession>A0A4Y2LG25</accession>
<reference evidence="3 4" key="1">
    <citation type="journal article" date="2019" name="Sci. Rep.">
        <title>Orb-weaving spider Araneus ventricosus genome elucidates the spidroin gene catalogue.</title>
        <authorList>
            <person name="Kono N."/>
            <person name="Nakamura H."/>
            <person name="Ohtoshi R."/>
            <person name="Moran D.A.P."/>
            <person name="Shinohara A."/>
            <person name="Yoshida Y."/>
            <person name="Fujiwara M."/>
            <person name="Mori M."/>
            <person name="Tomita M."/>
            <person name="Arakawa K."/>
        </authorList>
    </citation>
    <scope>NUCLEOTIDE SEQUENCE [LARGE SCALE GENOMIC DNA]</scope>
</reference>
<dbReference type="AlphaFoldDB" id="A0A4Y2LG25"/>
<feature type="chain" id="PRO_5021366006" evidence="2">
    <location>
        <begin position="27"/>
        <end position="63"/>
    </location>
</feature>
<organism evidence="3 4">
    <name type="scientific">Araneus ventricosus</name>
    <name type="common">Orbweaver spider</name>
    <name type="synonym">Epeira ventricosa</name>
    <dbReference type="NCBI Taxonomy" id="182803"/>
    <lineage>
        <taxon>Eukaryota</taxon>
        <taxon>Metazoa</taxon>
        <taxon>Ecdysozoa</taxon>
        <taxon>Arthropoda</taxon>
        <taxon>Chelicerata</taxon>
        <taxon>Arachnida</taxon>
        <taxon>Araneae</taxon>
        <taxon>Araneomorphae</taxon>
        <taxon>Entelegynae</taxon>
        <taxon>Araneoidea</taxon>
        <taxon>Araneidae</taxon>
        <taxon>Araneus</taxon>
    </lineage>
</organism>
<feature type="non-terminal residue" evidence="3">
    <location>
        <position position="63"/>
    </location>
</feature>
<dbReference type="Proteomes" id="UP000499080">
    <property type="component" value="Unassembled WGS sequence"/>
</dbReference>
<feature type="compositionally biased region" description="Polar residues" evidence="1">
    <location>
        <begin position="36"/>
        <end position="46"/>
    </location>
</feature>
<keyword evidence="4" id="KW-1185">Reference proteome</keyword>
<comment type="caution">
    <text evidence="3">The sequence shown here is derived from an EMBL/GenBank/DDBJ whole genome shotgun (WGS) entry which is preliminary data.</text>
</comment>
<keyword evidence="2" id="KW-0732">Signal</keyword>
<name>A0A4Y2LG25_ARAVE</name>
<feature type="region of interest" description="Disordered" evidence="1">
    <location>
        <begin position="32"/>
        <end position="63"/>
    </location>
</feature>
<proteinExistence type="predicted"/>